<dbReference type="InterPro" id="IPR017473">
    <property type="entry name" value="Undecaprenyl-P_gluc_Ptfrase"/>
</dbReference>
<dbReference type="HOGENOM" id="CLU_024920_0_1_4"/>
<dbReference type="GO" id="GO:0016020">
    <property type="term" value="C:membrane"/>
    <property type="evidence" value="ECO:0007669"/>
    <property type="project" value="UniProtKB-SubCell"/>
</dbReference>
<dbReference type="Pfam" id="PF02397">
    <property type="entry name" value="Bac_transf"/>
    <property type="match status" value="1"/>
</dbReference>
<evidence type="ECO:0000313" key="9">
    <source>
        <dbReference type="EMBL" id="ABM94026.1"/>
    </source>
</evidence>
<dbReference type="NCBIfam" id="TIGR03025">
    <property type="entry name" value="EPS_sugtrans"/>
    <property type="match status" value="1"/>
</dbReference>
<accession>A2SEN7</accession>
<dbReference type="InterPro" id="IPR017475">
    <property type="entry name" value="EPS_sugar_tfrase"/>
</dbReference>
<dbReference type="AlphaFoldDB" id="A2SEN7"/>
<evidence type="ECO:0000256" key="6">
    <source>
        <dbReference type="ARBA" id="ARBA00023136"/>
    </source>
</evidence>
<gene>
    <name evidence="9" type="ordered locus">Mpe_A1065</name>
</gene>
<name>A2SEN7_METPP</name>
<feature type="transmembrane region" description="Helical" evidence="7">
    <location>
        <begin position="109"/>
        <end position="130"/>
    </location>
</feature>
<evidence type="ECO:0000256" key="7">
    <source>
        <dbReference type="SAM" id="Phobius"/>
    </source>
</evidence>
<feature type="transmembrane region" description="Helical" evidence="7">
    <location>
        <begin position="46"/>
        <end position="63"/>
    </location>
</feature>
<dbReference type="KEGG" id="mpt:Mpe_A1065"/>
<keyword evidence="3" id="KW-0808">Transferase</keyword>
<feature type="transmembrane region" description="Helical" evidence="7">
    <location>
        <begin position="21"/>
        <end position="40"/>
    </location>
</feature>
<evidence type="ECO:0000259" key="8">
    <source>
        <dbReference type="Pfam" id="PF02397"/>
    </source>
</evidence>
<dbReference type="STRING" id="420662.Mpe_A1065"/>
<dbReference type="Proteomes" id="UP000000366">
    <property type="component" value="Chromosome"/>
</dbReference>
<evidence type="ECO:0000256" key="3">
    <source>
        <dbReference type="ARBA" id="ARBA00022679"/>
    </source>
</evidence>
<feature type="domain" description="Bacterial sugar transferase" evidence="8">
    <location>
        <begin position="274"/>
        <end position="458"/>
    </location>
</feature>
<evidence type="ECO:0000256" key="5">
    <source>
        <dbReference type="ARBA" id="ARBA00022989"/>
    </source>
</evidence>
<protein>
    <submittedName>
        <fullName evidence="9">Polysaccharide biosythesis protein, putative</fullName>
    </submittedName>
</protein>
<dbReference type="GO" id="GO:0009242">
    <property type="term" value="P:colanic acid biosynthetic process"/>
    <property type="evidence" value="ECO:0007669"/>
    <property type="project" value="TreeGrafter"/>
</dbReference>
<dbReference type="PANTHER" id="PTHR30576:SF21">
    <property type="entry name" value="UDP-GLUCOSE:UNDECAPRENYL-PHOSPHATE GLUCOSE-1-PHOSPHATE TRANSFERASE"/>
    <property type="match status" value="1"/>
</dbReference>
<organism evidence="9 10">
    <name type="scientific">Methylibium petroleiphilum (strain ATCC BAA-1232 / LMG 22953 / PM1)</name>
    <dbReference type="NCBI Taxonomy" id="420662"/>
    <lineage>
        <taxon>Bacteria</taxon>
        <taxon>Pseudomonadati</taxon>
        <taxon>Pseudomonadota</taxon>
        <taxon>Betaproteobacteria</taxon>
        <taxon>Burkholderiales</taxon>
        <taxon>Sphaerotilaceae</taxon>
        <taxon>Methylibium</taxon>
    </lineage>
</organism>
<dbReference type="InterPro" id="IPR003362">
    <property type="entry name" value="Bact_transf"/>
</dbReference>
<dbReference type="Gene3D" id="3.40.50.720">
    <property type="entry name" value="NAD(P)-binding Rossmann-like Domain"/>
    <property type="match status" value="1"/>
</dbReference>
<comment type="similarity">
    <text evidence="2">Belongs to the bacterial sugar transferase family.</text>
</comment>
<evidence type="ECO:0000256" key="2">
    <source>
        <dbReference type="ARBA" id="ARBA00006464"/>
    </source>
</evidence>
<keyword evidence="6 7" id="KW-0472">Membrane</keyword>
<dbReference type="DNASU" id="4785520"/>
<dbReference type="RefSeq" id="WP_011828663.1">
    <property type="nucleotide sequence ID" value="NC_008825.1"/>
</dbReference>
<evidence type="ECO:0000256" key="1">
    <source>
        <dbReference type="ARBA" id="ARBA00004141"/>
    </source>
</evidence>
<proteinExistence type="inferred from homology"/>
<sequence>MFEDRSYKRTFYSAPQSVTSLVAAFLEPTVSVVTYVAVSHWFDDPILRASLTLCLLVFVLTFPGRNRFRDNMVAAGIDIVSSWLVLLAILALCGYATRSLQFFSRDVLISWALLVPVLQWVAVWIGKVVIRRRSALPEARRTAVVVGASPLGVKVARALTTGGDAGIDFVGYFDDRTDERVHVDGMAKRLGGLADVASYVSTHGIREVYITLPLGSQPRIVELLESVQGTTASLYFVPDVFGISIIQGRFEDVNGVPVVGICETPFTGTNDLVKRVSDMVIASIILVLISPVLIAVAIGVKLSSPGPIIFRQKRNGLDGDEITVYKFRSMTTQDNGAVIKQATKGDSRITKFGAFIRRTSLDELPQFFNVLQGRMSIVGPRPHAVAHNQMYRELIKAYMVRHKVKPGITGWAQVNGFRGETDTVEKMQARVEYDLEYLRNWSLALDLQIIIRTVRMMFFDRNAY</sequence>
<comment type="subcellular location">
    <subcellularLocation>
        <location evidence="1">Membrane</location>
        <topology evidence="1">Multi-pass membrane protein</topology>
    </subcellularLocation>
</comment>
<feature type="transmembrane region" description="Helical" evidence="7">
    <location>
        <begin position="75"/>
        <end position="97"/>
    </location>
</feature>
<dbReference type="Pfam" id="PF13727">
    <property type="entry name" value="CoA_binding_3"/>
    <property type="match status" value="1"/>
</dbReference>
<dbReference type="eggNOG" id="COG2148">
    <property type="taxonomic scope" value="Bacteria"/>
</dbReference>
<keyword evidence="5 7" id="KW-1133">Transmembrane helix</keyword>
<keyword evidence="10" id="KW-1185">Reference proteome</keyword>
<feature type="transmembrane region" description="Helical" evidence="7">
    <location>
        <begin position="279"/>
        <end position="300"/>
    </location>
</feature>
<dbReference type="NCBIfam" id="TIGR03023">
    <property type="entry name" value="WcaJ_sugtrans"/>
    <property type="match status" value="1"/>
</dbReference>
<dbReference type="PANTHER" id="PTHR30576">
    <property type="entry name" value="COLANIC BIOSYNTHESIS UDP-GLUCOSE LIPID CARRIER TRANSFERASE"/>
    <property type="match status" value="1"/>
</dbReference>
<evidence type="ECO:0000313" key="10">
    <source>
        <dbReference type="Proteomes" id="UP000000366"/>
    </source>
</evidence>
<dbReference type="GO" id="GO:0089702">
    <property type="term" value="F:undecaprenyl-phosphate glucose phosphotransferase activity"/>
    <property type="evidence" value="ECO:0007669"/>
    <property type="project" value="TreeGrafter"/>
</dbReference>
<keyword evidence="4 7" id="KW-0812">Transmembrane</keyword>
<evidence type="ECO:0000256" key="4">
    <source>
        <dbReference type="ARBA" id="ARBA00022692"/>
    </source>
</evidence>
<dbReference type="EMBL" id="CP000555">
    <property type="protein sequence ID" value="ABM94026.1"/>
    <property type="molecule type" value="Genomic_DNA"/>
</dbReference>
<reference evidence="9 10" key="1">
    <citation type="journal article" date="2007" name="J. Bacteriol.">
        <title>Whole-genome analysis of the methyl tert-butyl ether-degrading beta-proteobacterium Methylibium petroleiphilum PM1.</title>
        <authorList>
            <person name="Kane S.R."/>
            <person name="Chakicherla A.Y."/>
            <person name="Chain P.S.G."/>
            <person name="Schmidt R."/>
            <person name="Shin M.W."/>
            <person name="Legler T.C."/>
            <person name="Scow K.M."/>
            <person name="Larimer F.W."/>
            <person name="Lucas S.M."/>
            <person name="Richardson P.M."/>
            <person name="Hristova K.R."/>
        </authorList>
    </citation>
    <scope>NUCLEOTIDE SEQUENCE [LARGE SCALE GENOMIC DNA]</scope>
    <source>
        <strain evidence="10">ATCC BAA-1232 / LMG 22953 / PM1</strain>
    </source>
</reference>
<dbReference type="eggNOG" id="COG1086">
    <property type="taxonomic scope" value="Bacteria"/>
</dbReference>